<evidence type="ECO:0000313" key="2">
    <source>
        <dbReference type="EMBL" id="GAA1552392.1"/>
    </source>
</evidence>
<proteinExistence type="predicted"/>
<dbReference type="EMBL" id="BAAAQD010000022">
    <property type="protein sequence ID" value="GAA1552392.1"/>
    <property type="molecule type" value="Genomic_DNA"/>
</dbReference>
<accession>A0ABN2C6S0</accession>
<keyword evidence="3" id="KW-1185">Reference proteome</keyword>
<gene>
    <name evidence="2" type="ORF">GCM10009827_086430</name>
</gene>
<name>A0ABN2C6S0_9ACTN</name>
<protein>
    <submittedName>
        <fullName evidence="2">Uncharacterized protein</fullName>
    </submittedName>
</protein>
<evidence type="ECO:0000256" key="1">
    <source>
        <dbReference type="SAM" id="MobiDB-lite"/>
    </source>
</evidence>
<dbReference type="Proteomes" id="UP001501470">
    <property type="component" value="Unassembled WGS sequence"/>
</dbReference>
<sequence length="102" mass="10755">MDAKQVAVVEACTTREPTGNSAPLLARRGQARGFDSPADNARPAQRTGDEARSTAHHRVQIHDGEGGQGALRVSGRLPAAAIALLGGFPRRPMRRWEASCGG</sequence>
<reference evidence="2 3" key="1">
    <citation type="journal article" date="2019" name="Int. J. Syst. Evol. Microbiol.">
        <title>The Global Catalogue of Microorganisms (GCM) 10K type strain sequencing project: providing services to taxonomists for standard genome sequencing and annotation.</title>
        <authorList>
            <consortium name="The Broad Institute Genomics Platform"/>
            <consortium name="The Broad Institute Genome Sequencing Center for Infectious Disease"/>
            <person name="Wu L."/>
            <person name="Ma J."/>
        </authorList>
    </citation>
    <scope>NUCLEOTIDE SEQUENCE [LARGE SCALE GENOMIC DNA]</scope>
    <source>
        <strain evidence="2 3">JCM 15933</strain>
    </source>
</reference>
<organism evidence="2 3">
    <name type="scientific">Dactylosporangium maewongense</name>
    <dbReference type="NCBI Taxonomy" id="634393"/>
    <lineage>
        <taxon>Bacteria</taxon>
        <taxon>Bacillati</taxon>
        <taxon>Actinomycetota</taxon>
        <taxon>Actinomycetes</taxon>
        <taxon>Micromonosporales</taxon>
        <taxon>Micromonosporaceae</taxon>
        <taxon>Dactylosporangium</taxon>
    </lineage>
</organism>
<comment type="caution">
    <text evidence="2">The sequence shown here is derived from an EMBL/GenBank/DDBJ whole genome shotgun (WGS) entry which is preliminary data.</text>
</comment>
<feature type="region of interest" description="Disordered" evidence="1">
    <location>
        <begin position="14"/>
        <end position="70"/>
    </location>
</feature>
<evidence type="ECO:0000313" key="3">
    <source>
        <dbReference type="Proteomes" id="UP001501470"/>
    </source>
</evidence>